<evidence type="ECO:0000313" key="4">
    <source>
        <dbReference type="EMBL" id="TCV01664.1"/>
    </source>
</evidence>
<dbReference type="EMBL" id="SMBX01000002">
    <property type="protein sequence ID" value="TCV01664.1"/>
    <property type="molecule type" value="Genomic_DNA"/>
</dbReference>
<reference evidence="4 5" key="1">
    <citation type="submission" date="2019-03" db="EMBL/GenBank/DDBJ databases">
        <title>Genomic Encyclopedia of Type Strains, Phase IV (KMG-IV): sequencing the most valuable type-strain genomes for metagenomic binning, comparative biology and taxonomic classification.</title>
        <authorList>
            <person name="Goeker M."/>
        </authorList>
    </citation>
    <scope>NUCLEOTIDE SEQUENCE [LARGE SCALE GENOMIC DNA]</scope>
    <source>
        <strain evidence="4 5">DSM 100048</strain>
    </source>
</reference>
<comment type="similarity">
    <text evidence="1">Belongs to the UbiT family.</text>
</comment>
<dbReference type="Proteomes" id="UP000294692">
    <property type="component" value="Unassembled WGS sequence"/>
</dbReference>
<feature type="transmembrane region" description="Helical" evidence="2">
    <location>
        <begin position="20"/>
        <end position="37"/>
    </location>
</feature>
<organism evidence="4 5">
    <name type="scientific">Paracandidimonas soli</name>
    <dbReference type="NCBI Taxonomy" id="1917182"/>
    <lineage>
        <taxon>Bacteria</taxon>
        <taxon>Pseudomonadati</taxon>
        <taxon>Pseudomonadota</taxon>
        <taxon>Betaproteobacteria</taxon>
        <taxon>Burkholderiales</taxon>
        <taxon>Alcaligenaceae</taxon>
        <taxon>Paracandidimonas</taxon>
    </lineage>
</organism>
<dbReference type="OrthoDB" id="5292463at2"/>
<dbReference type="Pfam" id="PF02036">
    <property type="entry name" value="SCP2"/>
    <property type="match status" value="1"/>
</dbReference>
<dbReference type="InterPro" id="IPR016830">
    <property type="entry name" value="UbiT"/>
</dbReference>
<dbReference type="RefSeq" id="WP_132474369.1">
    <property type="nucleotide sequence ID" value="NZ_JBEBWM010000013.1"/>
</dbReference>
<dbReference type="HAMAP" id="MF_02231">
    <property type="entry name" value="UbiT"/>
    <property type="match status" value="1"/>
</dbReference>
<evidence type="ECO:0000313" key="5">
    <source>
        <dbReference type="Proteomes" id="UP000294692"/>
    </source>
</evidence>
<evidence type="ECO:0000259" key="3">
    <source>
        <dbReference type="Pfam" id="PF02036"/>
    </source>
</evidence>
<dbReference type="AlphaFoldDB" id="A0A4R3VDC4"/>
<keyword evidence="2" id="KW-0472">Membrane</keyword>
<dbReference type="UniPathway" id="UPA00232"/>
<comment type="function">
    <text evidence="1">Required for O(2)-independent ubiquinone (coenzyme Q) biosynthesis. Likely functions as an accessory factor.</text>
</comment>
<evidence type="ECO:0000256" key="1">
    <source>
        <dbReference type="HAMAP-Rule" id="MF_02231"/>
    </source>
</evidence>
<keyword evidence="5" id="KW-1185">Reference proteome</keyword>
<gene>
    <name evidence="1" type="primary">ubiT</name>
    <name evidence="4" type="ORF">EV686_102377</name>
</gene>
<dbReference type="SUPFAM" id="SSF55718">
    <property type="entry name" value="SCP-like"/>
    <property type="match status" value="1"/>
</dbReference>
<feature type="domain" description="SCP2" evidence="3">
    <location>
        <begin position="43"/>
        <end position="129"/>
    </location>
</feature>
<dbReference type="InterPro" id="IPR036527">
    <property type="entry name" value="SCP2_sterol-bd_dom_sf"/>
</dbReference>
<sequence>MTTPGYQVPAPVRQAFSVLPAYPGSVLFVLGLNLALARHLQPDILLLLENRTLRIQVRDAGVAFDFIWRNRAFIAARHEGEVDLAICASLHDFFLLAMRKEDPDTLFFSRRLVLEGDTELGLLVKNTLDAIDLSSLVPQHLLPMALMQRLRARGLPLPGRLR</sequence>
<keyword evidence="2" id="KW-0812">Transmembrane</keyword>
<name>A0A4R3VDC4_9BURK</name>
<keyword evidence="2" id="KW-1133">Transmembrane helix</keyword>
<dbReference type="GO" id="GO:0006744">
    <property type="term" value="P:ubiquinone biosynthetic process"/>
    <property type="evidence" value="ECO:0007669"/>
    <property type="project" value="UniProtKB-UniRule"/>
</dbReference>
<dbReference type="InterPro" id="IPR003033">
    <property type="entry name" value="SCP2_sterol-bd_dom"/>
</dbReference>
<keyword evidence="1" id="KW-0831">Ubiquinone biosynthesis</keyword>
<evidence type="ECO:0000256" key="2">
    <source>
        <dbReference type="SAM" id="Phobius"/>
    </source>
</evidence>
<comment type="caution">
    <text evidence="4">The sequence shown here is derived from an EMBL/GenBank/DDBJ whole genome shotgun (WGS) entry which is preliminary data.</text>
</comment>
<comment type="pathway">
    <text evidence="1">Cofactor biosynthesis; ubiquinone biosynthesis.</text>
</comment>
<accession>A0A4R3VDC4</accession>
<protein>
    <recommendedName>
        <fullName evidence="1">Ubiquinone biosynthesis accessory factor UbiT</fullName>
    </recommendedName>
</protein>
<proteinExistence type="inferred from homology"/>